<gene>
    <name evidence="5" type="ORF">SAMN04489760_11822</name>
</gene>
<dbReference type="PRINTS" id="PR00340">
    <property type="entry name" value="PIIGLNB"/>
</dbReference>
<name>A0A1H7YTC9_9BACT</name>
<evidence type="ECO:0000313" key="5">
    <source>
        <dbReference type="EMBL" id="SEM49476.1"/>
    </source>
</evidence>
<sequence length="117" mass="12903">MLMIRAIVRPEKVDGVLERLMDEGFPAVTRINVSGRGKQRGIRIGDITYDEISKEMLMMVVSDEDKELVVKTIISSARTGEKGAFGDGKIFISPVEEIYTVSSGIRETVAGIEEVKV</sequence>
<dbReference type="AlphaFoldDB" id="A0A1H7YTC9"/>
<evidence type="ECO:0000256" key="3">
    <source>
        <dbReference type="ARBA" id="ARBA00023163"/>
    </source>
</evidence>
<evidence type="ECO:0000313" key="6">
    <source>
        <dbReference type="Proteomes" id="UP000198744"/>
    </source>
</evidence>
<keyword evidence="2" id="KW-0805">Transcription regulation</keyword>
<dbReference type="GO" id="GO:0006808">
    <property type="term" value="P:regulation of nitrogen utilization"/>
    <property type="evidence" value="ECO:0007669"/>
    <property type="project" value="InterPro"/>
</dbReference>
<dbReference type="GO" id="GO:0005524">
    <property type="term" value="F:ATP binding"/>
    <property type="evidence" value="ECO:0007669"/>
    <property type="project" value="TreeGrafter"/>
</dbReference>
<protein>
    <submittedName>
        <fullName evidence="5">Nitrogen regulatory protein P-II family</fullName>
    </submittedName>
</protein>
<dbReference type="InterPro" id="IPR015867">
    <property type="entry name" value="N-reg_PII/ATP_PRibTrfase_C"/>
</dbReference>
<dbReference type="SMART" id="SM00938">
    <property type="entry name" value="P-II"/>
    <property type="match status" value="1"/>
</dbReference>
<evidence type="ECO:0000256" key="1">
    <source>
        <dbReference type="ARBA" id="ARBA00002440"/>
    </source>
</evidence>
<dbReference type="RefSeq" id="WP_093883930.1">
    <property type="nucleotide sequence ID" value="NZ_FOBS01000018.1"/>
</dbReference>
<dbReference type="InterPro" id="IPR002187">
    <property type="entry name" value="N-reg_PII"/>
</dbReference>
<dbReference type="STRING" id="43775.SAMN04489760_11822"/>
<proteinExistence type="predicted"/>
<dbReference type="OrthoDB" id="9802729at2"/>
<dbReference type="Gene3D" id="3.30.70.120">
    <property type="match status" value="1"/>
</dbReference>
<keyword evidence="3" id="KW-0804">Transcription</keyword>
<dbReference type="EMBL" id="FOBS01000018">
    <property type="protein sequence ID" value="SEM49476.1"/>
    <property type="molecule type" value="Genomic_DNA"/>
</dbReference>
<evidence type="ECO:0000256" key="4">
    <source>
        <dbReference type="ARBA" id="ARBA00023231"/>
    </source>
</evidence>
<dbReference type="SUPFAM" id="SSF54913">
    <property type="entry name" value="GlnB-like"/>
    <property type="match status" value="1"/>
</dbReference>
<comment type="function">
    <text evidence="1">Could be involved in the regulation of nitrogen fixation.</text>
</comment>
<evidence type="ECO:0000256" key="2">
    <source>
        <dbReference type="ARBA" id="ARBA00023015"/>
    </source>
</evidence>
<dbReference type="PANTHER" id="PTHR30115">
    <property type="entry name" value="NITROGEN REGULATORY PROTEIN P-II"/>
    <property type="match status" value="1"/>
</dbReference>
<accession>A0A1H7YTC9</accession>
<dbReference type="GO" id="GO:0030234">
    <property type="term" value="F:enzyme regulator activity"/>
    <property type="evidence" value="ECO:0007669"/>
    <property type="project" value="InterPro"/>
</dbReference>
<organism evidence="5 6">
    <name type="scientific">Syntrophus gentianae</name>
    <dbReference type="NCBI Taxonomy" id="43775"/>
    <lineage>
        <taxon>Bacteria</taxon>
        <taxon>Pseudomonadati</taxon>
        <taxon>Thermodesulfobacteriota</taxon>
        <taxon>Syntrophia</taxon>
        <taxon>Syntrophales</taxon>
        <taxon>Syntrophaceae</taxon>
        <taxon>Syntrophus</taxon>
    </lineage>
</organism>
<keyword evidence="4" id="KW-0535">Nitrogen fixation</keyword>
<dbReference type="GO" id="GO:0005829">
    <property type="term" value="C:cytosol"/>
    <property type="evidence" value="ECO:0007669"/>
    <property type="project" value="TreeGrafter"/>
</dbReference>
<dbReference type="Pfam" id="PF00543">
    <property type="entry name" value="P-II"/>
    <property type="match status" value="1"/>
</dbReference>
<dbReference type="PANTHER" id="PTHR30115:SF13">
    <property type="entry name" value="PII-LIKE PROTEIN GLNBI"/>
    <property type="match status" value="1"/>
</dbReference>
<keyword evidence="6" id="KW-1185">Reference proteome</keyword>
<reference evidence="5 6" key="1">
    <citation type="submission" date="2016-10" db="EMBL/GenBank/DDBJ databases">
        <authorList>
            <person name="de Groot N.N."/>
        </authorList>
    </citation>
    <scope>NUCLEOTIDE SEQUENCE [LARGE SCALE GENOMIC DNA]</scope>
    <source>
        <strain evidence="5 6">DSM 8423</strain>
    </source>
</reference>
<dbReference type="PROSITE" id="PS51343">
    <property type="entry name" value="PII_GLNB_DOM"/>
    <property type="match status" value="1"/>
</dbReference>
<dbReference type="InterPro" id="IPR011322">
    <property type="entry name" value="N-reg_PII-like_a/b"/>
</dbReference>
<dbReference type="Proteomes" id="UP000198744">
    <property type="component" value="Unassembled WGS sequence"/>
</dbReference>